<protein>
    <submittedName>
        <fullName evidence="1">Uncharacterized protein</fullName>
    </submittedName>
</protein>
<feature type="non-terminal residue" evidence="1">
    <location>
        <position position="58"/>
    </location>
</feature>
<proteinExistence type="predicted"/>
<organism evidence="1">
    <name type="scientific">sediment metagenome</name>
    <dbReference type="NCBI Taxonomy" id="749907"/>
    <lineage>
        <taxon>unclassified sequences</taxon>
        <taxon>metagenomes</taxon>
        <taxon>ecological metagenomes</taxon>
    </lineage>
</organism>
<sequence>MEICGPAVADVEAAFAAAWKLTGGLIPSEDLPRRDDLPKAGSISLRIVPASPETTGIY</sequence>
<comment type="caution">
    <text evidence="1">The sequence shown here is derived from an EMBL/GenBank/DDBJ whole genome shotgun (WGS) entry which is preliminary data.</text>
</comment>
<reference evidence="1" key="2">
    <citation type="journal article" date="2011" name="Microb. Ecol.">
        <title>Taxonomic and Functional Metagenomic Profiling of the Microbial Community in the Anoxic Sediment of a Sub-saline Shallow Lake (Laguna de Carrizo, Central Spain).</title>
        <authorList>
            <person name="Ferrer M."/>
            <person name="Guazzaroni M.E."/>
            <person name="Richter M."/>
            <person name="Garcia-Salamanca A."/>
            <person name="Yarza P."/>
            <person name="Suarez-Suarez A."/>
            <person name="Solano J."/>
            <person name="Alcaide M."/>
            <person name="van Dillewijn P."/>
            <person name="Molina-Henares M.A."/>
            <person name="Lopez-Cortes N."/>
            <person name="Al-Ramahi Y."/>
            <person name="Guerrero C."/>
            <person name="Acosta A."/>
            <person name="de Eugenio L.I."/>
            <person name="Martinez V."/>
            <person name="Marques S."/>
            <person name="Rojo F."/>
            <person name="Santero E."/>
            <person name="Genilloud O."/>
            <person name="Perez-Perez J."/>
            <person name="Rossello-Mora R."/>
            <person name="Ramos J.L."/>
        </authorList>
    </citation>
    <scope>NUCLEOTIDE SEQUENCE</scope>
</reference>
<evidence type="ECO:0000313" key="1">
    <source>
        <dbReference type="EMBL" id="EFK95734.1"/>
    </source>
</evidence>
<accession>D9PL31</accession>
<reference evidence="1" key="1">
    <citation type="submission" date="2010-07" db="EMBL/GenBank/DDBJ databases">
        <authorList>
            <consortium name="CONSOLIDER consortium CSD2007-00005"/>
            <person name="Guazzaroni M.-E."/>
            <person name="Richter M."/>
            <person name="Garcia-Salamanca A."/>
            <person name="Yarza P."/>
            <person name="Ferrer M."/>
        </authorList>
    </citation>
    <scope>NUCLEOTIDE SEQUENCE</scope>
</reference>
<name>D9PL31_9ZZZZ</name>
<dbReference type="EMBL" id="ADZX01000678">
    <property type="protein sequence ID" value="EFK95734.1"/>
    <property type="molecule type" value="Genomic_DNA"/>
</dbReference>
<dbReference type="AlphaFoldDB" id="D9PL31"/>
<gene>
    <name evidence="1" type="ORF">LDC_2254</name>
</gene>